<dbReference type="InterPro" id="IPR032816">
    <property type="entry name" value="VTT_dom"/>
</dbReference>
<evidence type="ECO:0000256" key="5">
    <source>
        <dbReference type="ARBA" id="ARBA00023136"/>
    </source>
</evidence>
<reference evidence="9" key="1">
    <citation type="submission" date="2020-07" db="EMBL/GenBank/DDBJ databases">
        <title>Metabolic diversity and evolutionary history of the archaeal phylum ###Micrarchaeota### uncovered from a freshwater lake metagenome.</title>
        <authorList>
            <person name="Kadnikov V.V."/>
            <person name="Savvichev A.S."/>
            <person name="Mardanov A.V."/>
            <person name="Beletsky A.V."/>
            <person name="Chupakov A.V."/>
            <person name="Kokryatskaya N.M."/>
            <person name="Pimenov N.V."/>
            <person name="Ravin N.V."/>
        </authorList>
    </citation>
    <scope>NUCLEOTIDE SEQUENCE [LARGE SCALE GENOMIC DNA]</scope>
</reference>
<organism evidence="8 9">
    <name type="scientific">Fermentimicrarchaeum limneticum</name>
    <dbReference type="NCBI Taxonomy" id="2795018"/>
    <lineage>
        <taxon>Archaea</taxon>
        <taxon>Candidatus Micrarchaeota</taxon>
        <taxon>Candidatus Fermentimicrarchaeales</taxon>
        <taxon>Candidatus Fermentimicrarchaeaceae</taxon>
        <taxon>Candidatus Fermentimicrarchaeum</taxon>
    </lineage>
</organism>
<evidence type="ECO:0000313" key="9">
    <source>
        <dbReference type="Proteomes" id="UP000510821"/>
    </source>
</evidence>
<sequence length="178" mass="19055">MEKKNIIRLELLALLGLIIILALIHITKPIEFIRERMDTLGYIGVFFIMFLSSATIVIPLPGLAGVIVAGASLNPLLVGIVGGVGSALGELSGYIAGCGGKVVIEKKKIRMYKTTKKWMKRNGFITIFIAAALPNPFFDVAGLAAGALDYPIWEFLLACSAGKILKCVALAYLGYALV</sequence>
<evidence type="ECO:0000256" key="3">
    <source>
        <dbReference type="ARBA" id="ARBA00022692"/>
    </source>
</evidence>
<dbReference type="PANTHER" id="PTHR42709">
    <property type="entry name" value="ALKALINE PHOSPHATASE LIKE PROTEIN"/>
    <property type="match status" value="1"/>
</dbReference>
<evidence type="ECO:0000256" key="4">
    <source>
        <dbReference type="ARBA" id="ARBA00022989"/>
    </source>
</evidence>
<name>A0A7D6BPX9_FERL1</name>
<dbReference type="KEGG" id="flt:Sv326_0088"/>
<comment type="subcellular location">
    <subcellularLocation>
        <location evidence="1">Cell membrane</location>
        <topology evidence="1">Multi-pass membrane protein</topology>
    </subcellularLocation>
</comment>
<evidence type="ECO:0000256" key="2">
    <source>
        <dbReference type="ARBA" id="ARBA00022475"/>
    </source>
</evidence>
<accession>A0A7D6BPX9</accession>
<feature type="transmembrane region" description="Helical" evidence="6">
    <location>
        <begin position="76"/>
        <end position="104"/>
    </location>
</feature>
<keyword evidence="2" id="KW-1003">Cell membrane</keyword>
<proteinExistence type="predicted"/>
<dbReference type="InterPro" id="IPR051311">
    <property type="entry name" value="DedA_domain"/>
</dbReference>
<feature type="domain" description="VTT" evidence="7">
    <location>
        <begin position="61"/>
        <end position="175"/>
    </location>
</feature>
<evidence type="ECO:0000256" key="1">
    <source>
        <dbReference type="ARBA" id="ARBA00004651"/>
    </source>
</evidence>
<dbReference type="GO" id="GO:0005886">
    <property type="term" value="C:plasma membrane"/>
    <property type="evidence" value="ECO:0007669"/>
    <property type="project" value="UniProtKB-SubCell"/>
</dbReference>
<dbReference type="PANTHER" id="PTHR42709:SF6">
    <property type="entry name" value="UNDECAPRENYL PHOSPHATE TRANSPORTER A"/>
    <property type="match status" value="1"/>
</dbReference>
<dbReference type="Pfam" id="PF09335">
    <property type="entry name" value="VTT_dom"/>
    <property type="match status" value="1"/>
</dbReference>
<feature type="transmembrane region" description="Helical" evidence="6">
    <location>
        <begin position="39"/>
        <end position="64"/>
    </location>
</feature>
<protein>
    <recommendedName>
        <fullName evidence="7">VTT domain-containing protein</fullName>
    </recommendedName>
</protein>
<keyword evidence="3 6" id="KW-0812">Transmembrane</keyword>
<dbReference type="AlphaFoldDB" id="A0A7D6BPX9"/>
<evidence type="ECO:0000313" key="8">
    <source>
        <dbReference type="EMBL" id="QLJ52263.1"/>
    </source>
</evidence>
<feature type="transmembrane region" description="Helical" evidence="6">
    <location>
        <begin position="6"/>
        <end position="27"/>
    </location>
</feature>
<keyword evidence="5 6" id="KW-0472">Membrane</keyword>
<feature type="transmembrane region" description="Helical" evidence="6">
    <location>
        <begin position="124"/>
        <end position="146"/>
    </location>
</feature>
<evidence type="ECO:0000259" key="7">
    <source>
        <dbReference type="Pfam" id="PF09335"/>
    </source>
</evidence>
<gene>
    <name evidence="8" type="ORF">Sv326_0088</name>
</gene>
<feature type="transmembrane region" description="Helical" evidence="6">
    <location>
        <begin position="152"/>
        <end position="175"/>
    </location>
</feature>
<dbReference type="Proteomes" id="UP000510821">
    <property type="component" value="Chromosome"/>
</dbReference>
<keyword evidence="4 6" id="KW-1133">Transmembrane helix</keyword>
<evidence type="ECO:0000256" key="6">
    <source>
        <dbReference type="SAM" id="Phobius"/>
    </source>
</evidence>
<dbReference type="EMBL" id="CP058998">
    <property type="protein sequence ID" value="QLJ52263.1"/>
    <property type="molecule type" value="Genomic_DNA"/>
</dbReference>